<organism evidence="1 2">
    <name type="scientific">uncultured phage cr8_1</name>
    <dbReference type="NCBI Taxonomy" id="2772068"/>
    <lineage>
        <taxon>Viruses</taxon>
        <taxon>Duplodnaviria</taxon>
        <taxon>Heunggongvirae</taxon>
        <taxon>Uroviricota</taxon>
        <taxon>Caudoviricetes</taxon>
        <taxon>Crassvirales</taxon>
        <taxon>Intestiviridae</taxon>
        <taxon>Obtuvirinae</taxon>
        <taxon>Fohxhuevirus</taxon>
        <taxon>Fohxhuevirus gastrointestinalis</taxon>
    </lineage>
</organism>
<dbReference type="RefSeq" id="YP_010111070.1">
    <property type="nucleotide sequence ID" value="NC_055877.1"/>
</dbReference>
<dbReference type="Proteomes" id="UP000594003">
    <property type="component" value="Segment"/>
</dbReference>
<protein>
    <submittedName>
        <fullName evidence="1">Uncharacterized protein</fullName>
    </submittedName>
</protein>
<name>A0A7M1RYC9_9CAUD</name>
<reference evidence="1 2" key="1">
    <citation type="submission" date="2020-07" db="EMBL/GenBank/DDBJ databases">
        <title>Taxonomic proposal: Crassvirales, a new order of highly abundant and diverse bacterial viruses.</title>
        <authorList>
            <person name="Shkoporov A.N."/>
            <person name="Stockdale S.R."/>
            <person name="Guerin E."/>
            <person name="Ross R.P."/>
            <person name="Hill C."/>
        </authorList>
    </citation>
    <scope>NUCLEOTIDE SEQUENCE [LARGE SCALE GENOMIC DNA]</scope>
</reference>
<sequence>MPISKDYQTVIYHTNTTNKEGRPTEQVRILMSPITEKEEALLDDGKAFVIHRGDLSFNLSSDNVFAYGEVDFHKGTEDYENIDSLIPYRDRVHLPLHYDYDTHTCKTKTKCYQTYETDNIGAMAQYAHGRLGKPKRVVIFKLIARHS</sequence>
<dbReference type="EMBL" id="MT774384">
    <property type="protein sequence ID" value="QOR58912.1"/>
    <property type="molecule type" value="Genomic_DNA"/>
</dbReference>
<accession>A0A7M1RYC9</accession>
<keyword evidence="2" id="KW-1185">Reference proteome</keyword>
<dbReference type="KEGG" id="vg:65129395"/>
<proteinExistence type="predicted"/>
<dbReference type="GeneID" id="65129395"/>
<evidence type="ECO:0000313" key="1">
    <source>
        <dbReference type="EMBL" id="QOR58912.1"/>
    </source>
</evidence>
<evidence type="ECO:0000313" key="2">
    <source>
        <dbReference type="Proteomes" id="UP000594003"/>
    </source>
</evidence>